<feature type="signal peptide" evidence="2">
    <location>
        <begin position="1"/>
        <end position="22"/>
    </location>
</feature>
<evidence type="ECO:0000313" key="3">
    <source>
        <dbReference type="EMBL" id="ATG56084.1"/>
    </source>
</evidence>
<proteinExistence type="predicted"/>
<dbReference type="RefSeq" id="WP_096800544.1">
    <property type="nucleotide sequence ID" value="NZ_CP023564.1"/>
</dbReference>
<dbReference type="KEGG" id="bgg:CFK41_15830"/>
<dbReference type="AlphaFoldDB" id="A0A291H146"/>
<keyword evidence="4" id="KW-1185">Reference proteome</keyword>
<evidence type="ECO:0000256" key="1">
    <source>
        <dbReference type="SAM" id="MobiDB-lite"/>
    </source>
</evidence>
<dbReference type="EMBL" id="CP023564">
    <property type="protein sequence ID" value="ATG56084.1"/>
    <property type="molecule type" value="Genomic_DNA"/>
</dbReference>
<dbReference type="PROSITE" id="PS51318">
    <property type="entry name" value="TAT"/>
    <property type="match status" value="1"/>
</dbReference>
<protein>
    <recommendedName>
        <fullName evidence="5">ARC6 IMS domain-containing protein</fullName>
    </recommendedName>
</protein>
<reference evidence="3 4" key="1">
    <citation type="journal article" date="2014" name="Int. J. Syst. Evol. Microbiol.">
        <title>Brachybacterium ginsengisoli sp. nov., isolated from soil of a ginseng field.</title>
        <authorList>
            <person name="Hoang V.A."/>
            <person name="Kim Y.J."/>
            <person name="Nguyen N.L."/>
            <person name="Yang D.C."/>
        </authorList>
    </citation>
    <scope>NUCLEOTIDE SEQUENCE [LARGE SCALE GENOMIC DNA]</scope>
    <source>
        <strain evidence="3 4">DCY80</strain>
    </source>
</reference>
<organism evidence="3 4">
    <name type="scientific">Brachybacterium ginsengisoli</name>
    <dbReference type="NCBI Taxonomy" id="1331682"/>
    <lineage>
        <taxon>Bacteria</taxon>
        <taxon>Bacillati</taxon>
        <taxon>Actinomycetota</taxon>
        <taxon>Actinomycetes</taxon>
        <taxon>Micrococcales</taxon>
        <taxon>Dermabacteraceae</taxon>
        <taxon>Brachybacterium</taxon>
    </lineage>
</organism>
<dbReference type="Proteomes" id="UP000217889">
    <property type="component" value="Chromosome"/>
</dbReference>
<gene>
    <name evidence="3" type="ORF">CFK41_15830</name>
</gene>
<evidence type="ECO:0008006" key="5">
    <source>
        <dbReference type="Google" id="ProtNLM"/>
    </source>
</evidence>
<feature type="compositionally biased region" description="Low complexity" evidence="1">
    <location>
        <begin position="70"/>
        <end position="93"/>
    </location>
</feature>
<feature type="chain" id="PRO_5039692427" description="ARC6 IMS domain-containing protein" evidence="2">
    <location>
        <begin position="23"/>
        <end position="238"/>
    </location>
</feature>
<name>A0A291H146_9MICO</name>
<keyword evidence="2" id="KW-0732">Signal</keyword>
<dbReference type="InterPro" id="IPR006311">
    <property type="entry name" value="TAT_signal"/>
</dbReference>
<evidence type="ECO:0000256" key="2">
    <source>
        <dbReference type="SAM" id="SignalP"/>
    </source>
</evidence>
<evidence type="ECO:0000313" key="4">
    <source>
        <dbReference type="Proteomes" id="UP000217889"/>
    </source>
</evidence>
<feature type="region of interest" description="Disordered" evidence="1">
    <location>
        <begin position="32"/>
        <end position="98"/>
    </location>
</feature>
<sequence length="238" mass="24733">MTTRRRRLLVLLALLTAAVVIAGLVLTDGRQETGTDAEAGDTSAFDPSVPTSTQTPPPADSASPTEEPSDAPSDPADPTDGPTTADGDPGVPDLTPEQDAEITAGTSDVLDKVLEETAPIDPAAPADVVGELSGLAAQGYLSEIEAERLEFEAEGWTRSGSYSYTDAEVIDHSSTGTGEVATVRVCVDSSALVVRRADGGEIEAPAASTRSWNLFVFERSDSAGWRLVGRSFPDNPAC</sequence>
<dbReference type="OrthoDB" id="3252464at2"/>
<accession>A0A291H146</accession>